<sequence>MLLNFSLKNWMSFRDEANFSMIASREKQHRERLAKLETVKKNVLPISAVYGGNASGKTNFFKAFRFLKRFIVEGTRPETSIPVQNFCLDQESAESPSWFNIAVFSEGKVYELEFSVNSEKVLTEKLTQIKPSSEKLLYERINGELKLGSSLSANQHLKFAFEGTRENQLFLTNSVSQRIEIFKPVYDWFKDKLMLIAPDTRFGSFEQMMNEESQIYDSINEIISGLDTGIDHIGGETVAVDNLPLPEGKKDNLLEEIPEGKAAKIIIAGLEDERIIVTKNKGRLSAKKLVTYHKNKNGTEHKFELNQESDGSKRAVELLPAFLDLSSRKSARVYIIDELNRSLHSLLSRNMISFFLSAFGKDSRSQLLFTTHDLTLFDQSIFRRDEMWLTERNKEGVSKLYSISDFEDVRYDKDIRKSYLQGRMGGVPNIGPLVSAR</sequence>
<dbReference type="Pfam" id="PF13304">
    <property type="entry name" value="AAA_21"/>
    <property type="match status" value="1"/>
</dbReference>
<accession>A0A1Q2HPY3</accession>
<gene>
    <name evidence="2" type="ORF">L21SP3_01335</name>
</gene>
<dbReference type="InterPro" id="IPR027417">
    <property type="entry name" value="P-loop_NTPase"/>
</dbReference>
<protein>
    <submittedName>
        <fullName evidence="2">Putative ATPase</fullName>
    </submittedName>
</protein>
<dbReference type="STRING" id="1940790.L21SP3_01335"/>
<dbReference type="Gene3D" id="3.40.50.300">
    <property type="entry name" value="P-loop containing nucleotide triphosphate hydrolases"/>
    <property type="match status" value="1"/>
</dbReference>
<dbReference type="Proteomes" id="UP000188273">
    <property type="component" value="Chromosome"/>
</dbReference>
<dbReference type="PANTHER" id="PTHR40396">
    <property type="entry name" value="ATPASE-LIKE PROTEIN"/>
    <property type="match status" value="1"/>
</dbReference>
<organism evidence="2 3">
    <name type="scientific">Sedimentisphaera cyanobacteriorum</name>
    <dbReference type="NCBI Taxonomy" id="1940790"/>
    <lineage>
        <taxon>Bacteria</taxon>
        <taxon>Pseudomonadati</taxon>
        <taxon>Planctomycetota</taxon>
        <taxon>Phycisphaerae</taxon>
        <taxon>Sedimentisphaerales</taxon>
        <taxon>Sedimentisphaeraceae</taxon>
        <taxon>Sedimentisphaera</taxon>
    </lineage>
</organism>
<dbReference type="GO" id="GO:0016887">
    <property type="term" value="F:ATP hydrolysis activity"/>
    <property type="evidence" value="ECO:0007669"/>
    <property type="project" value="InterPro"/>
</dbReference>
<dbReference type="InterPro" id="IPR003959">
    <property type="entry name" value="ATPase_AAA_core"/>
</dbReference>
<evidence type="ECO:0000259" key="1">
    <source>
        <dbReference type="Pfam" id="PF13304"/>
    </source>
</evidence>
<keyword evidence="3" id="KW-1185">Reference proteome</keyword>
<evidence type="ECO:0000313" key="3">
    <source>
        <dbReference type="Proteomes" id="UP000188273"/>
    </source>
</evidence>
<reference evidence="3" key="1">
    <citation type="submission" date="2017-02" db="EMBL/GenBank/DDBJ databases">
        <title>Comparative genomics and description of representatives of a novel lineage of planctomycetes thriving in anoxic sediments.</title>
        <authorList>
            <person name="Spring S."/>
            <person name="Bunk B."/>
            <person name="Sproer C."/>
            <person name="Klenk H.-P."/>
        </authorList>
    </citation>
    <scope>NUCLEOTIDE SEQUENCE [LARGE SCALE GENOMIC DNA]</scope>
    <source>
        <strain evidence="3">L21-RPul-D3</strain>
    </source>
</reference>
<dbReference type="GO" id="GO:0005524">
    <property type="term" value="F:ATP binding"/>
    <property type="evidence" value="ECO:0007669"/>
    <property type="project" value="InterPro"/>
</dbReference>
<dbReference type="KEGG" id="pbu:L21SP3_01335"/>
<dbReference type="EMBL" id="CP019633">
    <property type="protein sequence ID" value="AQQ09529.1"/>
    <property type="molecule type" value="Genomic_DNA"/>
</dbReference>
<feature type="domain" description="ATPase AAA-type core" evidence="1">
    <location>
        <begin position="46"/>
        <end position="378"/>
    </location>
</feature>
<dbReference type="AlphaFoldDB" id="A0A1Q2HPY3"/>
<dbReference type="OrthoDB" id="9809324at2"/>
<name>A0A1Q2HPY3_9BACT</name>
<proteinExistence type="predicted"/>
<dbReference type="SUPFAM" id="SSF52540">
    <property type="entry name" value="P-loop containing nucleoside triphosphate hydrolases"/>
    <property type="match status" value="1"/>
</dbReference>
<evidence type="ECO:0000313" key="2">
    <source>
        <dbReference type="EMBL" id="AQQ09529.1"/>
    </source>
</evidence>
<dbReference type="PANTHER" id="PTHR40396:SF1">
    <property type="entry name" value="ATPASE AAA-TYPE CORE DOMAIN-CONTAINING PROTEIN"/>
    <property type="match status" value="1"/>
</dbReference>